<feature type="transmembrane region" description="Helical" evidence="6">
    <location>
        <begin position="208"/>
        <end position="230"/>
    </location>
</feature>
<dbReference type="GO" id="GO:0071578">
    <property type="term" value="P:zinc ion import across plasma membrane"/>
    <property type="evidence" value="ECO:0007669"/>
    <property type="project" value="TreeGrafter"/>
</dbReference>
<sequence>MHVGEVSKCRKMFVYHSQEENGSVSLTFNVTIDAVTYEESNFFIKKIFTNYGNDQGLTPTELENLVHKLGLGKSSGKFLTKLSSISLYIGDCHTCSVLNDFSPLAVIIFSSPLAVIFSPPLAVIVFSSLPAVIVLSSPLAVIFSSPLACLTVNELLEAFHLAKYVSLTPQQFSFLCPALVYQLDLDVCRSHRGDINHLPNSSGDSQPVWGYSTAAVIVISLVGLLGVAVIPIMQKVFYNHLLQFLVALAVGALSGDALLHLLPHSIMSSSEHKHEPGALAEEEHNHTAAAWKGLFALAGILFFFVTERLLTIITVIKRNRNTKKQTKSKRCENFCDIESNKKSVGARLSHKENGEDECDRTVMLVHPNKALKSYADAAHEEFMHQCSEDFNSVKSEDAKNPGAAGDAEVELMETSLVDSTIGFSHSHGSHGHAHAVPNSVAAVAWMVILGDGIHNFSDGLAIGAAFANSITGGFSTSVAVFCHELPHEIGDFAVLLRAGMPAKQAVLYNCLSSLLCFVGMLIGVAVGNISSASLWIFAAVGGMFLYIALVDMLPEMSSVDPKKGENPFLHLLLQVLGILLGSGIMLVIALFEHDIKQALG</sequence>
<dbReference type="InterPro" id="IPR003689">
    <property type="entry name" value="ZIP"/>
</dbReference>
<keyword evidence="5 6" id="KW-0472">Membrane</keyword>
<dbReference type="AlphaFoldDB" id="A0A8S3YYC2"/>
<evidence type="ECO:0000256" key="4">
    <source>
        <dbReference type="ARBA" id="ARBA00022989"/>
    </source>
</evidence>
<dbReference type="Proteomes" id="UP000678393">
    <property type="component" value="Unassembled WGS sequence"/>
</dbReference>
<organism evidence="7 8">
    <name type="scientific">Candidula unifasciata</name>
    <dbReference type="NCBI Taxonomy" id="100452"/>
    <lineage>
        <taxon>Eukaryota</taxon>
        <taxon>Metazoa</taxon>
        <taxon>Spiralia</taxon>
        <taxon>Lophotrochozoa</taxon>
        <taxon>Mollusca</taxon>
        <taxon>Gastropoda</taxon>
        <taxon>Heterobranchia</taxon>
        <taxon>Euthyneura</taxon>
        <taxon>Panpulmonata</taxon>
        <taxon>Eupulmonata</taxon>
        <taxon>Stylommatophora</taxon>
        <taxon>Helicina</taxon>
        <taxon>Helicoidea</taxon>
        <taxon>Geomitridae</taxon>
        <taxon>Candidula</taxon>
    </lineage>
</organism>
<dbReference type="OrthoDB" id="200954at2759"/>
<evidence type="ECO:0000256" key="3">
    <source>
        <dbReference type="ARBA" id="ARBA00022692"/>
    </source>
</evidence>
<feature type="transmembrane region" description="Helical" evidence="6">
    <location>
        <begin position="242"/>
        <end position="262"/>
    </location>
</feature>
<dbReference type="EMBL" id="CAJHNH020001236">
    <property type="protein sequence ID" value="CAG5122163.1"/>
    <property type="molecule type" value="Genomic_DNA"/>
</dbReference>
<evidence type="ECO:0000256" key="2">
    <source>
        <dbReference type="ARBA" id="ARBA00006939"/>
    </source>
</evidence>
<evidence type="ECO:0000313" key="8">
    <source>
        <dbReference type="Proteomes" id="UP000678393"/>
    </source>
</evidence>
<evidence type="ECO:0000313" key="7">
    <source>
        <dbReference type="EMBL" id="CAG5122163.1"/>
    </source>
</evidence>
<keyword evidence="4 6" id="KW-1133">Transmembrane helix</keyword>
<dbReference type="GO" id="GO:0005385">
    <property type="term" value="F:zinc ion transmembrane transporter activity"/>
    <property type="evidence" value="ECO:0007669"/>
    <property type="project" value="TreeGrafter"/>
</dbReference>
<comment type="similarity">
    <text evidence="2">Belongs to the ZIP transporter (TC 2.A.5) family.</text>
</comment>
<gene>
    <name evidence="7" type="ORF">CUNI_LOCUS7721</name>
</gene>
<keyword evidence="8" id="KW-1185">Reference proteome</keyword>
<dbReference type="GO" id="GO:0030003">
    <property type="term" value="P:intracellular monoatomic cation homeostasis"/>
    <property type="evidence" value="ECO:0007669"/>
    <property type="project" value="TreeGrafter"/>
</dbReference>
<protein>
    <recommendedName>
        <fullName evidence="9">Zinc transporter ZIP10</fullName>
    </recommendedName>
</protein>
<dbReference type="GO" id="GO:0140410">
    <property type="term" value="F:monoatomic cation:bicarbonate symporter activity"/>
    <property type="evidence" value="ECO:0007669"/>
    <property type="project" value="TreeGrafter"/>
</dbReference>
<reference evidence="7" key="1">
    <citation type="submission" date="2021-04" db="EMBL/GenBank/DDBJ databases">
        <authorList>
            <consortium name="Molecular Ecology Group"/>
        </authorList>
    </citation>
    <scope>NUCLEOTIDE SEQUENCE</scope>
</reference>
<proteinExistence type="inferred from homology"/>
<name>A0A8S3YYC2_9EUPU</name>
<evidence type="ECO:0000256" key="6">
    <source>
        <dbReference type="SAM" id="Phobius"/>
    </source>
</evidence>
<feature type="transmembrane region" description="Helical" evidence="6">
    <location>
        <begin position="571"/>
        <end position="591"/>
    </location>
</feature>
<comment type="caution">
    <text evidence="7">The sequence shown here is derived from an EMBL/GenBank/DDBJ whole genome shotgun (WGS) entry which is preliminary data.</text>
</comment>
<feature type="transmembrane region" description="Helical" evidence="6">
    <location>
        <begin position="294"/>
        <end position="316"/>
    </location>
</feature>
<evidence type="ECO:0008006" key="9">
    <source>
        <dbReference type="Google" id="ProtNLM"/>
    </source>
</evidence>
<feature type="transmembrane region" description="Helical" evidence="6">
    <location>
        <begin position="532"/>
        <end position="550"/>
    </location>
</feature>
<evidence type="ECO:0000256" key="5">
    <source>
        <dbReference type="ARBA" id="ARBA00023136"/>
    </source>
</evidence>
<comment type="subcellular location">
    <subcellularLocation>
        <location evidence="1">Membrane</location>
        <topology evidence="1">Multi-pass membrane protein</topology>
    </subcellularLocation>
</comment>
<dbReference type="PANTHER" id="PTHR12191:SF37">
    <property type="entry name" value="ZINC TRANSPORTER FOI"/>
    <property type="match status" value="1"/>
</dbReference>
<keyword evidence="3 6" id="KW-0812">Transmembrane</keyword>
<feature type="transmembrane region" description="Helical" evidence="6">
    <location>
        <begin position="506"/>
        <end position="526"/>
    </location>
</feature>
<dbReference type="InterPro" id="IPR050799">
    <property type="entry name" value="ZIP_Transporter"/>
</dbReference>
<dbReference type="GO" id="GO:0005886">
    <property type="term" value="C:plasma membrane"/>
    <property type="evidence" value="ECO:0007669"/>
    <property type="project" value="TreeGrafter"/>
</dbReference>
<evidence type="ECO:0000256" key="1">
    <source>
        <dbReference type="ARBA" id="ARBA00004141"/>
    </source>
</evidence>
<dbReference type="Pfam" id="PF02535">
    <property type="entry name" value="Zip"/>
    <property type="match status" value="1"/>
</dbReference>
<dbReference type="PANTHER" id="PTHR12191">
    <property type="entry name" value="SOLUTE CARRIER FAMILY 39"/>
    <property type="match status" value="1"/>
</dbReference>
<accession>A0A8S3YYC2</accession>